<keyword evidence="5" id="KW-0479">Metal-binding</keyword>
<feature type="domain" description="Radical SAM core" evidence="11">
    <location>
        <begin position="43"/>
        <end position="324"/>
    </location>
</feature>
<comment type="cofactor">
    <cofactor evidence="1">
        <name>[4Fe-4S] cluster</name>
        <dbReference type="ChEBI" id="CHEBI:49883"/>
    </cofactor>
</comment>
<evidence type="ECO:0000256" key="9">
    <source>
        <dbReference type="ARBA" id="ARBA00047365"/>
    </source>
</evidence>
<dbReference type="PROSITE" id="PS00198">
    <property type="entry name" value="4FE4S_FER_1"/>
    <property type="match status" value="1"/>
</dbReference>
<comment type="catalytic activity">
    <reaction evidence="9">
        <text>glycyl-[protein] + reduced [flavodoxin] + S-adenosyl-L-methionine = glycin-2-yl radical-[protein] + semiquinone [flavodoxin] + 5'-deoxyadenosine + L-methionine + H(+)</text>
        <dbReference type="Rhea" id="RHEA:61976"/>
        <dbReference type="Rhea" id="RHEA-COMP:10622"/>
        <dbReference type="Rhea" id="RHEA-COMP:14480"/>
        <dbReference type="Rhea" id="RHEA-COMP:15993"/>
        <dbReference type="Rhea" id="RHEA-COMP:15994"/>
        <dbReference type="ChEBI" id="CHEBI:15378"/>
        <dbReference type="ChEBI" id="CHEBI:17319"/>
        <dbReference type="ChEBI" id="CHEBI:29947"/>
        <dbReference type="ChEBI" id="CHEBI:32722"/>
        <dbReference type="ChEBI" id="CHEBI:57618"/>
        <dbReference type="ChEBI" id="CHEBI:57844"/>
        <dbReference type="ChEBI" id="CHEBI:59789"/>
        <dbReference type="ChEBI" id="CHEBI:140311"/>
    </reaction>
</comment>
<dbReference type="GO" id="GO:0051539">
    <property type="term" value="F:4 iron, 4 sulfur cluster binding"/>
    <property type="evidence" value="ECO:0007669"/>
    <property type="project" value="UniProtKB-KW"/>
</dbReference>
<dbReference type="PIRSF" id="PIRSF000371">
    <property type="entry name" value="PFL_act_enz"/>
    <property type="match status" value="1"/>
</dbReference>
<evidence type="ECO:0000259" key="10">
    <source>
        <dbReference type="PROSITE" id="PS51379"/>
    </source>
</evidence>
<dbReference type="RefSeq" id="WP_154314671.1">
    <property type="nucleotide sequence ID" value="NZ_WKRA01000013.1"/>
</dbReference>
<organism evidence="12 13">
    <name type="scientific">Eubacterium ramulus</name>
    <dbReference type="NCBI Taxonomy" id="39490"/>
    <lineage>
        <taxon>Bacteria</taxon>
        <taxon>Bacillati</taxon>
        <taxon>Bacillota</taxon>
        <taxon>Clostridia</taxon>
        <taxon>Eubacteriales</taxon>
        <taxon>Eubacteriaceae</taxon>
        <taxon>Eubacterium</taxon>
    </lineage>
</organism>
<evidence type="ECO:0000313" key="12">
    <source>
        <dbReference type="EMBL" id="MSD16257.1"/>
    </source>
</evidence>
<evidence type="ECO:0000256" key="4">
    <source>
        <dbReference type="ARBA" id="ARBA00022691"/>
    </source>
</evidence>
<dbReference type="SFLD" id="SFLDG01118">
    <property type="entry name" value="activating_enzymes__group_2"/>
    <property type="match status" value="1"/>
</dbReference>
<feature type="domain" description="4Fe-4S ferredoxin-type" evidence="10">
    <location>
        <begin position="74"/>
        <end position="103"/>
    </location>
</feature>
<dbReference type="InterPro" id="IPR012839">
    <property type="entry name" value="Organic_radical_activase"/>
</dbReference>
<dbReference type="PANTHER" id="PTHR30352:SF4">
    <property type="entry name" value="PYRUVATE FORMATE-LYASE 2-ACTIVATING ENZYME"/>
    <property type="match status" value="1"/>
</dbReference>
<keyword evidence="4" id="KW-0949">S-adenosyl-L-methionine</keyword>
<keyword evidence="6" id="KW-0560">Oxidoreductase</keyword>
<dbReference type="Gene3D" id="3.20.20.70">
    <property type="entry name" value="Aldolase class I"/>
    <property type="match status" value="1"/>
</dbReference>
<dbReference type="SUPFAM" id="SSF102114">
    <property type="entry name" value="Radical SAM enzymes"/>
    <property type="match status" value="1"/>
</dbReference>
<dbReference type="Gene3D" id="3.30.70.20">
    <property type="match status" value="1"/>
</dbReference>
<dbReference type="InterPro" id="IPR007197">
    <property type="entry name" value="rSAM"/>
</dbReference>
<evidence type="ECO:0000256" key="1">
    <source>
        <dbReference type="ARBA" id="ARBA00001966"/>
    </source>
</evidence>
<dbReference type="Pfam" id="PF00037">
    <property type="entry name" value="Fer4"/>
    <property type="match status" value="1"/>
</dbReference>
<dbReference type="EMBL" id="WKRA01000013">
    <property type="protein sequence ID" value="MSD16257.1"/>
    <property type="molecule type" value="Genomic_DNA"/>
</dbReference>
<dbReference type="InterPro" id="IPR017896">
    <property type="entry name" value="4Fe4S_Fe-S-bd"/>
</dbReference>
<dbReference type="PROSITE" id="PS01087">
    <property type="entry name" value="RADICAL_ACTIVATING"/>
    <property type="match status" value="1"/>
</dbReference>
<name>A0A844DXS5_EUBRA</name>
<feature type="domain" description="4Fe-4S ferredoxin-type" evidence="10">
    <location>
        <begin position="104"/>
        <end position="133"/>
    </location>
</feature>
<gene>
    <name evidence="12" type="ORF">GKE72_09280</name>
</gene>
<comment type="caution">
    <text evidence="12">The sequence shown here is derived from an EMBL/GenBank/DDBJ whole genome shotgun (WGS) entry which is preliminary data.</text>
</comment>
<evidence type="ECO:0000259" key="11">
    <source>
        <dbReference type="PROSITE" id="PS51918"/>
    </source>
</evidence>
<dbReference type="InterPro" id="IPR040074">
    <property type="entry name" value="BssD/PflA/YjjW"/>
</dbReference>
<evidence type="ECO:0000256" key="3">
    <source>
        <dbReference type="ARBA" id="ARBA00022485"/>
    </source>
</evidence>
<dbReference type="Pfam" id="PF04055">
    <property type="entry name" value="Radical_SAM"/>
    <property type="match status" value="1"/>
</dbReference>
<dbReference type="InterPro" id="IPR017900">
    <property type="entry name" value="4Fe4S_Fe_S_CS"/>
</dbReference>
<dbReference type="InterPro" id="IPR013785">
    <property type="entry name" value="Aldolase_TIM"/>
</dbReference>
<protein>
    <submittedName>
        <fullName evidence="12">Glycyl-radical enzyme activating protein</fullName>
    </submittedName>
</protein>
<evidence type="ECO:0000256" key="2">
    <source>
        <dbReference type="ARBA" id="ARBA00009777"/>
    </source>
</evidence>
<dbReference type="GO" id="GO:0046872">
    <property type="term" value="F:metal ion binding"/>
    <property type="evidence" value="ECO:0007669"/>
    <property type="project" value="UniProtKB-KW"/>
</dbReference>
<dbReference type="PROSITE" id="PS51918">
    <property type="entry name" value="RADICAL_SAM"/>
    <property type="match status" value="1"/>
</dbReference>
<dbReference type="GO" id="GO:0016491">
    <property type="term" value="F:oxidoreductase activity"/>
    <property type="evidence" value="ECO:0007669"/>
    <property type="project" value="UniProtKB-KW"/>
</dbReference>
<dbReference type="NCBIfam" id="TIGR02494">
    <property type="entry name" value="PFLE_PFLC"/>
    <property type="match status" value="1"/>
</dbReference>
<proteinExistence type="inferred from homology"/>
<accession>A0A844DXS5</accession>
<dbReference type="AlphaFoldDB" id="A0A844DXS5"/>
<dbReference type="Proteomes" id="UP000431304">
    <property type="component" value="Unassembled WGS sequence"/>
</dbReference>
<dbReference type="SFLD" id="SFLDS00029">
    <property type="entry name" value="Radical_SAM"/>
    <property type="match status" value="1"/>
</dbReference>
<keyword evidence="8" id="KW-0411">Iron-sulfur</keyword>
<evidence type="ECO:0000256" key="8">
    <source>
        <dbReference type="ARBA" id="ARBA00023014"/>
    </source>
</evidence>
<reference evidence="12 13" key="1">
    <citation type="journal article" date="2019" name="Nat. Med.">
        <title>A library of human gut bacterial isolates paired with longitudinal multiomics data enables mechanistic microbiome research.</title>
        <authorList>
            <person name="Poyet M."/>
            <person name="Groussin M."/>
            <person name="Gibbons S.M."/>
            <person name="Avila-Pacheco J."/>
            <person name="Jiang X."/>
            <person name="Kearney S.M."/>
            <person name="Perrotta A.R."/>
            <person name="Berdy B."/>
            <person name="Zhao S."/>
            <person name="Lieberman T.D."/>
            <person name="Swanson P.K."/>
            <person name="Smith M."/>
            <person name="Roesemann S."/>
            <person name="Alexander J.E."/>
            <person name="Rich S.A."/>
            <person name="Livny J."/>
            <person name="Vlamakis H."/>
            <person name="Clish C."/>
            <person name="Bullock K."/>
            <person name="Deik A."/>
            <person name="Scott J."/>
            <person name="Pierce K.A."/>
            <person name="Xavier R.J."/>
            <person name="Alm E.J."/>
        </authorList>
    </citation>
    <scope>NUCLEOTIDE SEQUENCE [LARGE SCALE GENOMIC DNA]</scope>
    <source>
        <strain evidence="12 13">BIOML-A3</strain>
    </source>
</reference>
<dbReference type="SFLD" id="SFLDG01066">
    <property type="entry name" value="organic_radical-activating_enz"/>
    <property type="match status" value="1"/>
</dbReference>
<evidence type="ECO:0000313" key="13">
    <source>
        <dbReference type="Proteomes" id="UP000431304"/>
    </source>
</evidence>
<evidence type="ECO:0000256" key="5">
    <source>
        <dbReference type="ARBA" id="ARBA00022723"/>
    </source>
</evidence>
<dbReference type="PANTHER" id="PTHR30352">
    <property type="entry name" value="PYRUVATE FORMATE-LYASE-ACTIVATING ENZYME"/>
    <property type="match status" value="1"/>
</dbReference>
<dbReference type="InterPro" id="IPR058240">
    <property type="entry name" value="rSAM_sf"/>
</dbReference>
<dbReference type="PROSITE" id="PS51379">
    <property type="entry name" value="4FE4S_FER_2"/>
    <property type="match status" value="2"/>
</dbReference>
<dbReference type="InterPro" id="IPR001989">
    <property type="entry name" value="Radical_activat_CS"/>
</dbReference>
<evidence type="ECO:0000256" key="7">
    <source>
        <dbReference type="ARBA" id="ARBA00023004"/>
    </source>
</evidence>
<keyword evidence="7" id="KW-0408">Iron</keyword>
<keyword evidence="3" id="KW-0004">4Fe-4S</keyword>
<evidence type="ECO:0000256" key="6">
    <source>
        <dbReference type="ARBA" id="ARBA00023002"/>
    </source>
</evidence>
<dbReference type="SUPFAM" id="SSF54862">
    <property type="entry name" value="4Fe-4S ferredoxins"/>
    <property type="match status" value="1"/>
</dbReference>
<dbReference type="InterPro" id="IPR034457">
    <property type="entry name" value="Organic_radical-activating"/>
</dbReference>
<comment type="similarity">
    <text evidence="2">Belongs to the organic radical-activating enzymes family.</text>
</comment>
<sequence length="335" mass="37400">MGINNRNHPELQAEDRGGYSIKNAERKEPLRALVGAIQKFSTEDGPGIRTTVFLKGCPLNCRWCHNPELIDFAQQIIRLPNSCIHCGYCIEHCPKQAIGVNGQGQIEIDRDSCDGCMTCVRNCTAMALQTVAKEMTVEEVLAKVEQDRGFYDTTGGGMTISGGEMLSQPEFVRELVDKAAAHGIHVCLDTSGFGDGDLLEELAAQEIVTTVLYDMKSIDDAIHQKCTGQSNQLILENLRRLAGHPRINPKLQMRMPLVHNLNDDWSLIERTAEFYRTCGIRKVTLLPYHDLGVSKMRNIGGTQEVFEQPPVEYINQIQTYFQKEAGMTVELQGML</sequence>